<sequence length="169" mass="18400">MLSNIGVETTSTALFTSCLSAQHGYMNHNSLGRPLLICIALAAAFPAAAQPAASAPPAQAADNANAEQPAPYDEQLSRLSEILGSIDYLRNLCSPTREDGWRGDMQHLLDTETKSEPKRKERLTAAFNRGYRSFASVYTNCTSQARIAEERYRNEGATLATEITARFGN</sequence>
<evidence type="ECO:0000313" key="2">
    <source>
        <dbReference type="Proteomes" id="UP000186228"/>
    </source>
</evidence>
<proteinExistence type="predicted"/>
<dbReference type="Pfam" id="PF09539">
    <property type="entry name" value="DUF2385"/>
    <property type="match status" value="1"/>
</dbReference>
<evidence type="ECO:0000313" key="1">
    <source>
        <dbReference type="EMBL" id="SCB14842.1"/>
    </source>
</evidence>
<dbReference type="InterPro" id="IPR012645">
    <property type="entry name" value="CHP02301"/>
</dbReference>
<name>A0A1C3UH96_9HYPH</name>
<dbReference type="EMBL" id="FMAC01000002">
    <property type="protein sequence ID" value="SCB14842.1"/>
    <property type="molecule type" value="Genomic_DNA"/>
</dbReference>
<gene>
    <name evidence="1" type="ORF">GA0061100_102231</name>
</gene>
<keyword evidence="2" id="KW-1185">Reference proteome</keyword>
<dbReference type="AlphaFoldDB" id="A0A1C3UH96"/>
<dbReference type="Proteomes" id="UP000186228">
    <property type="component" value="Unassembled WGS sequence"/>
</dbReference>
<reference evidence="2" key="1">
    <citation type="submission" date="2016-08" db="EMBL/GenBank/DDBJ databases">
        <authorList>
            <person name="Varghese N."/>
            <person name="Submissions Spin"/>
        </authorList>
    </citation>
    <scope>NUCLEOTIDE SEQUENCE [LARGE SCALE GENOMIC DNA]</scope>
    <source>
        <strain evidence="2">CCBAU 57015</strain>
    </source>
</reference>
<protein>
    <submittedName>
        <fullName evidence="1">TIGR02301 family protein</fullName>
    </submittedName>
</protein>
<accession>A0A1C3UH96</accession>
<dbReference type="NCBIfam" id="TIGR02301">
    <property type="entry name" value="TIGR02301 family protein"/>
    <property type="match status" value="1"/>
</dbReference>
<dbReference type="STRING" id="52131.GA0061100_102231"/>
<organism evidence="1 2">
    <name type="scientific">Rhizobium hainanense</name>
    <dbReference type="NCBI Taxonomy" id="52131"/>
    <lineage>
        <taxon>Bacteria</taxon>
        <taxon>Pseudomonadati</taxon>
        <taxon>Pseudomonadota</taxon>
        <taxon>Alphaproteobacteria</taxon>
        <taxon>Hyphomicrobiales</taxon>
        <taxon>Rhizobiaceae</taxon>
        <taxon>Rhizobium/Agrobacterium group</taxon>
        <taxon>Rhizobium</taxon>
    </lineage>
</organism>